<dbReference type="Proteomes" id="UP000199541">
    <property type="component" value="Unassembled WGS sequence"/>
</dbReference>
<comment type="caution">
    <text evidence="1">The sequence shown here is derived from an EMBL/GenBank/DDBJ whole genome shotgun (WGS) entry which is preliminary data.</text>
</comment>
<dbReference type="EMBL" id="BNAB01000006">
    <property type="protein sequence ID" value="GHE01318.1"/>
    <property type="molecule type" value="Genomic_DNA"/>
</dbReference>
<reference evidence="1" key="1">
    <citation type="journal article" date="2014" name="Int. J. Syst. Evol. Microbiol.">
        <title>Complete genome sequence of Corynebacterium casei LMG S-19264T (=DSM 44701T), isolated from a smear-ripened cheese.</title>
        <authorList>
            <consortium name="US DOE Joint Genome Institute (JGI-PGF)"/>
            <person name="Walter F."/>
            <person name="Albersmeier A."/>
            <person name="Kalinowski J."/>
            <person name="Ruckert C."/>
        </authorList>
    </citation>
    <scope>NUCLEOTIDE SEQUENCE</scope>
    <source>
        <strain evidence="1">CGMCC 1.10859</strain>
    </source>
</reference>
<accession>A0AAN4ZZ32</accession>
<protein>
    <submittedName>
        <fullName evidence="1">Uncharacterized protein</fullName>
    </submittedName>
</protein>
<evidence type="ECO:0000313" key="1">
    <source>
        <dbReference type="EMBL" id="GHE01318.1"/>
    </source>
</evidence>
<organism evidence="1 4">
    <name type="scientific">Allgaiera indica</name>
    <dbReference type="NCBI Taxonomy" id="765699"/>
    <lineage>
        <taxon>Bacteria</taxon>
        <taxon>Pseudomonadati</taxon>
        <taxon>Pseudomonadota</taxon>
        <taxon>Alphaproteobacteria</taxon>
        <taxon>Rhodobacterales</taxon>
        <taxon>Paracoccaceae</taxon>
        <taxon>Allgaiera</taxon>
    </lineage>
</organism>
<evidence type="ECO:0000313" key="4">
    <source>
        <dbReference type="Proteomes" id="UP000634647"/>
    </source>
</evidence>
<evidence type="ECO:0000313" key="2">
    <source>
        <dbReference type="EMBL" id="SDW84650.1"/>
    </source>
</evidence>
<proteinExistence type="predicted"/>
<gene>
    <name evidence="1" type="ORF">GCM10008024_16310</name>
    <name evidence="2" type="ORF">SAMN05444006_10793</name>
</gene>
<dbReference type="EMBL" id="FNOB01000007">
    <property type="protein sequence ID" value="SDW84650.1"/>
    <property type="molecule type" value="Genomic_DNA"/>
</dbReference>
<sequence>MLDATREPPRCTVTEADRLADPTAPWAMMIRWLETQRQDVWGRMILGADTDLAGAEGLCLLWMIRCKMDRANAIRLFWRLFRPELYLRPADAGPLPEADAATLAALRAIVSRFGVSAYPTGQLGLGRAEARYYRLRFRAGLAALGGRRARRNRQAAFEIPPAFFQPLPGRALEAAPTMRPVGPMPAWMGTESEAAFHACGVRLRQMVSGEAGHRFGAEMRAGLRAARRAAMIRVTAGGVTAVAAMVQVSGGDMGRLLHLIHLPIG</sequence>
<name>A0AAN4ZZ32_9RHOB</name>
<dbReference type="AlphaFoldDB" id="A0AAN4ZZ32"/>
<reference evidence="1" key="3">
    <citation type="submission" date="2023-06" db="EMBL/GenBank/DDBJ databases">
        <authorList>
            <person name="Sun Q."/>
            <person name="Zhou Y."/>
        </authorList>
    </citation>
    <scope>NUCLEOTIDE SEQUENCE</scope>
    <source>
        <strain evidence="1">CGMCC 1.10859</strain>
    </source>
</reference>
<keyword evidence="3" id="KW-1185">Reference proteome</keyword>
<dbReference type="RefSeq" id="WP_035844387.1">
    <property type="nucleotide sequence ID" value="NZ_BNAB01000006.1"/>
</dbReference>
<dbReference type="Proteomes" id="UP000634647">
    <property type="component" value="Unassembled WGS sequence"/>
</dbReference>
<evidence type="ECO:0000313" key="3">
    <source>
        <dbReference type="Proteomes" id="UP000199541"/>
    </source>
</evidence>
<reference evidence="2 3" key="2">
    <citation type="submission" date="2016-10" db="EMBL/GenBank/DDBJ databases">
        <authorList>
            <person name="Varghese N."/>
            <person name="Submissions S."/>
        </authorList>
    </citation>
    <scope>NUCLEOTIDE SEQUENCE [LARGE SCALE GENOMIC DNA]</scope>
    <source>
        <strain evidence="2 3">DSM 24802</strain>
    </source>
</reference>